<feature type="domain" description="Glucose-6-phosphate dehydrogenase NAD-binding" evidence="8">
    <location>
        <begin position="19"/>
        <end position="202"/>
    </location>
</feature>
<evidence type="ECO:0000256" key="4">
    <source>
        <dbReference type="ARBA" id="ARBA00022857"/>
    </source>
</evidence>
<dbReference type="AlphaFoldDB" id="A0A4R1H843"/>
<dbReference type="UniPathway" id="UPA00115">
    <property type="reaction ID" value="UER00408"/>
</dbReference>
<dbReference type="GO" id="GO:0050661">
    <property type="term" value="F:NADP binding"/>
    <property type="evidence" value="ECO:0007669"/>
    <property type="project" value="UniProtKB-UniRule"/>
</dbReference>
<evidence type="ECO:0000256" key="5">
    <source>
        <dbReference type="ARBA" id="ARBA00023002"/>
    </source>
</evidence>
<feature type="binding site" evidence="7">
    <location>
        <position position="356"/>
    </location>
    <ligand>
        <name>substrate</name>
    </ligand>
</feature>
<dbReference type="Pfam" id="PF02781">
    <property type="entry name" value="G6PD_C"/>
    <property type="match status" value="1"/>
</dbReference>
<feature type="binding site" evidence="7">
    <location>
        <position position="163"/>
    </location>
    <ligand>
        <name>NADP(+)</name>
        <dbReference type="ChEBI" id="CHEBI:58349"/>
    </ligand>
</feature>
<comment type="function">
    <text evidence="7">Catalyzes the oxidation of glucose 6-phosphate to 6-phosphogluconolactone.</text>
</comment>
<dbReference type="EMBL" id="SMFX01000001">
    <property type="protein sequence ID" value="TCK18007.1"/>
    <property type="molecule type" value="Genomic_DNA"/>
</dbReference>
<feature type="binding site" evidence="7">
    <location>
        <position position="250"/>
    </location>
    <ligand>
        <name>substrate</name>
    </ligand>
</feature>
<dbReference type="InterPro" id="IPR022675">
    <property type="entry name" value="G6P_DH_C"/>
</dbReference>
<organism evidence="10 11">
    <name type="scientific">Thiogranum longum</name>
    <dbReference type="NCBI Taxonomy" id="1537524"/>
    <lineage>
        <taxon>Bacteria</taxon>
        <taxon>Pseudomonadati</taxon>
        <taxon>Pseudomonadota</taxon>
        <taxon>Gammaproteobacteria</taxon>
        <taxon>Chromatiales</taxon>
        <taxon>Ectothiorhodospiraceae</taxon>
        <taxon>Thiogranum</taxon>
    </lineage>
</organism>
<dbReference type="InterPro" id="IPR022674">
    <property type="entry name" value="G6P_DH_NAD-bd"/>
</dbReference>
<evidence type="ECO:0000256" key="6">
    <source>
        <dbReference type="ARBA" id="ARBA00023277"/>
    </source>
</evidence>
<keyword evidence="11" id="KW-1185">Reference proteome</keyword>
<dbReference type="PIRSF" id="PIRSF000110">
    <property type="entry name" value="G6PD"/>
    <property type="match status" value="1"/>
</dbReference>
<feature type="binding site" evidence="7">
    <location>
        <position position="231"/>
    </location>
    <ligand>
        <name>substrate</name>
    </ligand>
</feature>
<dbReference type="SUPFAM" id="SSF55347">
    <property type="entry name" value="Glyceraldehyde-3-phosphate dehydrogenase-like, C-terminal domain"/>
    <property type="match status" value="1"/>
</dbReference>
<evidence type="ECO:0000256" key="3">
    <source>
        <dbReference type="ARBA" id="ARBA00022526"/>
    </source>
</evidence>
<dbReference type="InterPro" id="IPR019796">
    <property type="entry name" value="G6P_DH_AS"/>
</dbReference>
<dbReference type="NCBIfam" id="NF009492">
    <property type="entry name" value="PRK12853.1-3"/>
    <property type="match status" value="1"/>
</dbReference>
<feature type="binding site" evidence="7">
    <location>
        <begin position="98"/>
        <end position="99"/>
    </location>
    <ligand>
        <name>NADP(+)</name>
        <dbReference type="ChEBI" id="CHEBI:58349"/>
    </ligand>
</feature>
<dbReference type="PANTHER" id="PTHR23429">
    <property type="entry name" value="GLUCOSE-6-PHOSPHATE 1-DEHYDROGENASE G6PD"/>
    <property type="match status" value="1"/>
</dbReference>
<evidence type="ECO:0000259" key="8">
    <source>
        <dbReference type="Pfam" id="PF00479"/>
    </source>
</evidence>
<keyword evidence="4 7" id="KW-0521">NADP</keyword>
<dbReference type="PROSITE" id="PS00069">
    <property type="entry name" value="G6P_DEHYDROGENASE"/>
    <property type="match status" value="1"/>
</dbReference>
<dbReference type="InterPro" id="IPR001282">
    <property type="entry name" value="G6P_DH"/>
</dbReference>
<protein>
    <recommendedName>
        <fullName evidence="7">Glucose-6-phosphate 1-dehydrogenase</fullName>
        <shortName evidence="7">G6PD</shortName>
        <ecNumber evidence="7">1.1.1.49</ecNumber>
    </recommendedName>
</protein>
<dbReference type="GO" id="GO:0004345">
    <property type="term" value="F:glucose-6-phosphate dehydrogenase activity"/>
    <property type="evidence" value="ECO:0007669"/>
    <property type="project" value="UniProtKB-UniRule"/>
</dbReference>
<dbReference type="SUPFAM" id="SSF51735">
    <property type="entry name" value="NAD(P)-binding Rossmann-fold domains"/>
    <property type="match status" value="1"/>
</dbReference>
<comment type="caution">
    <text evidence="7">Lacks conserved residue(s) required for the propagation of feature annotation.</text>
</comment>
<evidence type="ECO:0000256" key="7">
    <source>
        <dbReference type="HAMAP-Rule" id="MF_00966"/>
    </source>
</evidence>
<dbReference type="Pfam" id="PF00479">
    <property type="entry name" value="G6PD_N"/>
    <property type="match status" value="1"/>
</dbReference>
<comment type="caution">
    <text evidence="10">The sequence shown here is derived from an EMBL/GenBank/DDBJ whole genome shotgun (WGS) entry which is preliminary data.</text>
</comment>
<dbReference type="GO" id="GO:0006006">
    <property type="term" value="P:glucose metabolic process"/>
    <property type="evidence" value="ECO:0007669"/>
    <property type="project" value="UniProtKB-KW"/>
</dbReference>
<name>A0A4R1H843_9GAMM</name>
<gene>
    <name evidence="7" type="primary">zwf</name>
    <name evidence="10" type="ORF">DFR30_1266</name>
</gene>
<dbReference type="OrthoDB" id="9802739at2"/>
<dbReference type="GO" id="GO:0009051">
    <property type="term" value="P:pentose-phosphate shunt, oxidative branch"/>
    <property type="evidence" value="ECO:0007669"/>
    <property type="project" value="TreeGrafter"/>
</dbReference>
<reference evidence="10 11" key="1">
    <citation type="submission" date="2019-03" db="EMBL/GenBank/DDBJ databases">
        <title>Genomic Encyclopedia of Type Strains, Phase IV (KMG-IV): sequencing the most valuable type-strain genomes for metagenomic binning, comparative biology and taxonomic classification.</title>
        <authorList>
            <person name="Goeker M."/>
        </authorList>
    </citation>
    <scope>NUCLEOTIDE SEQUENCE [LARGE SCALE GENOMIC DNA]</scope>
    <source>
        <strain evidence="10 11">DSM 19610</strain>
    </source>
</reference>
<sequence length="520" mass="58883">MPDTEIQTDTLPAPSCIMVIFGAAGDLAKRKLFPALYYLSLANQLPEKFAILGVSREDFSSETYRELMNRESRAHLDGDYSQDVWNRLVKCCHYLQGDFRDPAAYQALAKKLCELDDQCKTPGNYLFYMATPPTFFGDIAGHIAGAGLAAEQDGHWRRLVIEKPFGRDLQSARVLNRRLLEVFDERQLYRIDHYLGKETVQNFLTFRFANGVIEPIWNRRYIDHVQITVAEPLGVENRASYYEGAGALRDMIPNHLLAVLSIIAMEPPISFDADEIRNEQAKVLRAIQPLTPEEVLTHTVRGQYDTGVMPDGKRVPAYRQEPGVAPDSETETFVALSLMIDSWRWAGVPFYLRTGKRLPGRFTEVMIQYRHAPNAAFKRSVLKDRQVEPNVMVLRIQPSEGISLGINAKVPGQALRLSPVEMDFSYDDYFGHEPSTGYETLIYDCMQGDPTLFKRADIIETSWQLMEPILDVWSALPPRDFPNYAAGEWGPSAADELLQREGRSWRVCSAGDCGRKTAGR</sequence>
<evidence type="ECO:0000259" key="9">
    <source>
        <dbReference type="Pfam" id="PF02781"/>
    </source>
</evidence>
<dbReference type="RefSeq" id="WP_132971839.1">
    <property type="nucleotide sequence ID" value="NZ_SMFX01000001.1"/>
</dbReference>
<keyword evidence="5 7" id="KW-0560">Oxidoreductase</keyword>
<dbReference type="Proteomes" id="UP000295707">
    <property type="component" value="Unassembled WGS sequence"/>
</dbReference>
<feature type="binding site" evidence="7">
    <location>
        <position position="56"/>
    </location>
    <ligand>
        <name>NADP(+)</name>
        <dbReference type="ChEBI" id="CHEBI:58349"/>
    </ligand>
</feature>
<dbReference type="EC" id="1.1.1.49" evidence="7"/>
<evidence type="ECO:0000313" key="10">
    <source>
        <dbReference type="EMBL" id="TCK18007.1"/>
    </source>
</evidence>
<comment type="pathway">
    <text evidence="1 7">Carbohydrate degradation; pentose phosphate pathway; D-ribulose 5-phosphate from D-glucose 6-phosphate (oxidative stage): step 1/3.</text>
</comment>
<dbReference type="HAMAP" id="MF_00966">
    <property type="entry name" value="G6PD"/>
    <property type="match status" value="1"/>
</dbReference>
<dbReference type="NCBIfam" id="TIGR00871">
    <property type="entry name" value="zwf"/>
    <property type="match status" value="1"/>
</dbReference>
<dbReference type="Gene3D" id="3.30.360.10">
    <property type="entry name" value="Dihydrodipicolinate Reductase, domain 2"/>
    <property type="match status" value="1"/>
</dbReference>
<feature type="binding site" evidence="7">
    <location>
        <position position="193"/>
    </location>
    <ligand>
        <name>substrate</name>
    </ligand>
</feature>
<dbReference type="PANTHER" id="PTHR23429:SF0">
    <property type="entry name" value="GLUCOSE-6-PHOSPHATE 1-DEHYDROGENASE"/>
    <property type="match status" value="1"/>
</dbReference>
<keyword evidence="6 7" id="KW-0119">Carbohydrate metabolism</keyword>
<feature type="binding site" evidence="7">
    <location>
        <position position="197"/>
    </location>
    <ligand>
        <name>substrate</name>
    </ligand>
</feature>
<feature type="domain" description="Glucose-6-phosphate dehydrogenase C-terminal" evidence="9">
    <location>
        <begin position="204"/>
        <end position="506"/>
    </location>
</feature>
<comment type="similarity">
    <text evidence="2 7">Belongs to the glucose-6-phosphate dehydrogenase family.</text>
</comment>
<proteinExistence type="inferred from homology"/>
<dbReference type="Gene3D" id="3.40.50.720">
    <property type="entry name" value="NAD(P)-binding Rossmann-like Domain"/>
    <property type="match status" value="1"/>
</dbReference>
<accession>A0A4R1H843</accession>
<evidence type="ECO:0000256" key="2">
    <source>
        <dbReference type="ARBA" id="ARBA00009975"/>
    </source>
</evidence>
<comment type="catalytic activity">
    <reaction evidence="7">
        <text>D-glucose 6-phosphate + NADP(+) = 6-phospho-D-glucono-1,5-lactone + NADPH + H(+)</text>
        <dbReference type="Rhea" id="RHEA:15841"/>
        <dbReference type="ChEBI" id="CHEBI:15378"/>
        <dbReference type="ChEBI" id="CHEBI:57783"/>
        <dbReference type="ChEBI" id="CHEBI:57955"/>
        <dbReference type="ChEBI" id="CHEBI:58349"/>
        <dbReference type="ChEBI" id="CHEBI:61548"/>
        <dbReference type="EC" id="1.1.1.49"/>
    </reaction>
</comment>
<feature type="active site" description="Proton acceptor" evidence="7">
    <location>
        <position position="255"/>
    </location>
</feature>
<dbReference type="InterPro" id="IPR036291">
    <property type="entry name" value="NAD(P)-bd_dom_sf"/>
</dbReference>
<keyword evidence="3 7" id="KW-0313">Glucose metabolism</keyword>
<evidence type="ECO:0000256" key="1">
    <source>
        <dbReference type="ARBA" id="ARBA00004937"/>
    </source>
</evidence>
<dbReference type="PRINTS" id="PR00079">
    <property type="entry name" value="G6PDHDRGNASE"/>
</dbReference>
<evidence type="ECO:0000313" key="11">
    <source>
        <dbReference type="Proteomes" id="UP000295707"/>
    </source>
</evidence>
<dbReference type="GO" id="GO:0005829">
    <property type="term" value="C:cytosol"/>
    <property type="evidence" value="ECO:0007669"/>
    <property type="project" value="TreeGrafter"/>
</dbReference>